<dbReference type="Proteomes" id="UP000279307">
    <property type="component" value="Chromosome 6"/>
</dbReference>
<dbReference type="EMBL" id="QOIP01000006">
    <property type="protein sequence ID" value="RLU21564.1"/>
    <property type="molecule type" value="Genomic_DNA"/>
</dbReference>
<organism evidence="1 2">
    <name type="scientific">Ooceraea biroi</name>
    <name type="common">Clonal raider ant</name>
    <name type="synonym">Cerapachys biroi</name>
    <dbReference type="NCBI Taxonomy" id="2015173"/>
    <lineage>
        <taxon>Eukaryota</taxon>
        <taxon>Metazoa</taxon>
        <taxon>Ecdysozoa</taxon>
        <taxon>Arthropoda</taxon>
        <taxon>Hexapoda</taxon>
        <taxon>Insecta</taxon>
        <taxon>Pterygota</taxon>
        <taxon>Neoptera</taxon>
        <taxon>Endopterygota</taxon>
        <taxon>Hymenoptera</taxon>
        <taxon>Apocrita</taxon>
        <taxon>Aculeata</taxon>
        <taxon>Formicoidea</taxon>
        <taxon>Formicidae</taxon>
        <taxon>Dorylinae</taxon>
        <taxon>Ooceraea</taxon>
    </lineage>
</organism>
<accession>A0A3L8DMA7</accession>
<protein>
    <submittedName>
        <fullName evidence="1">Uncharacterized protein</fullName>
    </submittedName>
</protein>
<comment type="caution">
    <text evidence="1">The sequence shown here is derived from an EMBL/GenBank/DDBJ whole genome shotgun (WGS) entry which is preliminary data.</text>
</comment>
<sequence>MLQLFAQCGSVVQRTDVQGIPLVSAKCSDVVGRQRRQVERRSWLWVADTVGVACPRTDSIQLLGDGDEIHYTRCVAFKLMRGLNARLISSTKIVYLKKPRQKRIYDGFSSRFLILFSWLTPSPGVPPGDAWNAERKSASLYLCLSAGALWHS</sequence>
<evidence type="ECO:0000313" key="1">
    <source>
        <dbReference type="EMBL" id="RLU21564.1"/>
    </source>
</evidence>
<proteinExistence type="predicted"/>
<reference evidence="1 2" key="1">
    <citation type="journal article" date="2018" name="Genome Res.">
        <title>The genomic architecture and molecular evolution of ant odorant receptors.</title>
        <authorList>
            <person name="McKenzie S.K."/>
            <person name="Kronauer D.J.C."/>
        </authorList>
    </citation>
    <scope>NUCLEOTIDE SEQUENCE [LARGE SCALE GENOMIC DNA]</scope>
    <source>
        <strain evidence="1">Clonal line C1</strain>
    </source>
</reference>
<gene>
    <name evidence="1" type="ORF">DMN91_005937</name>
</gene>
<dbReference type="AlphaFoldDB" id="A0A3L8DMA7"/>
<name>A0A3L8DMA7_OOCBI</name>
<evidence type="ECO:0000313" key="2">
    <source>
        <dbReference type="Proteomes" id="UP000279307"/>
    </source>
</evidence>